<sequence>MSVEEEIRRVLSMAIQQHLSVEIEVVASVLRDPRSGGKDDDESTGSKTRAFDATTQATVEEDELTGAEEQGHDEISRSEVHGSRSKPLLRSNVTMVADSCTRRMGHQHELDHSARSGEREEEVGRSSWSSGRNLLGDGHSHNVGFAAVCHYRSSPPIELANGERDTSVQWQWLVDKM</sequence>
<dbReference type="EnsemblPlants" id="ORUFI05G30160.1">
    <property type="protein sequence ID" value="ORUFI05G30160.1"/>
    <property type="gene ID" value="ORUFI05G30160"/>
</dbReference>
<feature type="region of interest" description="Disordered" evidence="1">
    <location>
        <begin position="31"/>
        <end position="91"/>
    </location>
</feature>
<name>A0A0E0PS65_ORYRU</name>
<dbReference type="AlphaFoldDB" id="A0A0E0PS65"/>
<protein>
    <submittedName>
        <fullName evidence="2">Uncharacterized protein</fullName>
    </submittedName>
</protein>
<dbReference type="OMA" id="MGHQHEL"/>
<dbReference type="Gramene" id="ORUFI05G30160.1">
    <property type="protein sequence ID" value="ORUFI05G30160.1"/>
    <property type="gene ID" value="ORUFI05G30160"/>
</dbReference>
<keyword evidence="3" id="KW-1185">Reference proteome</keyword>
<feature type="compositionally biased region" description="Basic and acidic residues" evidence="1">
    <location>
        <begin position="69"/>
        <end position="82"/>
    </location>
</feature>
<organism evidence="2 3">
    <name type="scientific">Oryza rufipogon</name>
    <name type="common">Brownbeard rice</name>
    <name type="synonym">Asian wild rice</name>
    <dbReference type="NCBI Taxonomy" id="4529"/>
    <lineage>
        <taxon>Eukaryota</taxon>
        <taxon>Viridiplantae</taxon>
        <taxon>Streptophyta</taxon>
        <taxon>Embryophyta</taxon>
        <taxon>Tracheophyta</taxon>
        <taxon>Spermatophyta</taxon>
        <taxon>Magnoliopsida</taxon>
        <taxon>Liliopsida</taxon>
        <taxon>Poales</taxon>
        <taxon>Poaceae</taxon>
        <taxon>BOP clade</taxon>
        <taxon>Oryzoideae</taxon>
        <taxon>Oryzeae</taxon>
        <taxon>Oryzinae</taxon>
        <taxon>Oryza</taxon>
    </lineage>
</organism>
<feature type="region of interest" description="Disordered" evidence="1">
    <location>
        <begin position="103"/>
        <end position="131"/>
    </location>
</feature>
<dbReference type="HOGENOM" id="CLU_130129_0_0_1"/>
<evidence type="ECO:0000313" key="3">
    <source>
        <dbReference type="Proteomes" id="UP000008022"/>
    </source>
</evidence>
<evidence type="ECO:0000313" key="2">
    <source>
        <dbReference type="EnsemblPlants" id="ORUFI05G30160.1"/>
    </source>
</evidence>
<reference evidence="3" key="1">
    <citation type="submission" date="2013-06" db="EMBL/GenBank/DDBJ databases">
        <authorList>
            <person name="Zhao Q."/>
        </authorList>
    </citation>
    <scope>NUCLEOTIDE SEQUENCE</scope>
    <source>
        <strain evidence="3">cv. W1943</strain>
    </source>
</reference>
<dbReference type="Proteomes" id="UP000008022">
    <property type="component" value="Unassembled WGS sequence"/>
</dbReference>
<proteinExistence type="predicted"/>
<reference evidence="2" key="2">
    <citation type="submission" date="2015-06" db="UniProtKB">
        <authorList>
            <consortium name="EnsemblPlants"/>
        </authorList>
    </citation>
    <scope>IDENTIFICATION</scope>
</reference>
<accession>A0A0E0PS65</accession>
<feature type="compositionally biased region" description="Basic and acidic residues" evidence="1">
    <location>
        <begin position="106"/>
        <end position="124"/>
    </location>
</feature>
<evidence type="ECO:0000256" key="1">
    <source>
        <dbReference type="SAM" id="MobiDB-lite"/>
    </source>
</evidence>